<comment type="caution">
    <text evidence="2">The sequence shown here is derived from an EMBL/GenBank/DDBJ whole genome shotgun (WGS) entry which is preliminary data.</text>
</comment>
<proteinExistence type="predicted"/>
<dbReference type="EMBL" id="AWXZ01000042">
    <property type="protein sequence ID" value="ESR22546.1"/>
    <property type="molecule type" value="Genomic_DNA"/>
</dbReference>
<sequence length="395" mass="43118">MTDTTTATTPLDLKAMGVPDDQIAEIEERTIAIQTIGRKTVEQALDVGEHLSHMEGILPEATWRPWLKERCDLGDKQAGNLIKVHGRFNDRRKQLMRDRVSPTVLIALINAKDELVEYVLDAYANQQRLTVDEVKALKREASVDGEAEKLEPGDIGGAKGLKAAANLVLSAGVAELMALCKAMARDIEEALAEVGDKRLVKDRLSKQLEIPARIVVKHIEVLLAPLEFRWESGALREASHSKIPTSRWREVRDLLYTLGSHRGWPASSALKVWLKDEVLPALQFVTKGEPFGEPKATLKAQAEAGADAPETVETSEATEGVEPAAAEPEMVADAPSLAVEPEEPVEAETPKAKRAGPVLVEAETEVGSTPKTSRPSPRRKAKLEVVENETSQPSI</sequence>
<dbReference type="PATRIC" id="fig|631454.5.peg.4059"/>
<evidence type="ECO:0000256" key="1">
    <source>
        <dbReference type="SAM" id="MobiDB-lite"/>
    </source>
</evidence>
<dbReference type="AlphaFoldDB" id="V4R8P4"/>
<protein>
    <recommendedName>
        <fullName evidence="4">DUF3102 domain-containing protein</fullName>
    </recommendedName>
</protein>
<evidence type="ECO:0000313" key="3">
    <source>
        <dbReference type="Proteomes" id="UP000017819"/>
    </source>
</evidence>
<dbReference type="OrthoDB" id="8099442at2"/>
<accession>V4R8P4</accession>
<feature type="compositionally biased region" description="Low complexity" evidence="1">
    <location>
        <begin position="317"/>
        <end position="339"/>
    </location>
</feature>
<keyword evidence="3" id="KW-1185">Reference proteome</keyword>
<dbReference type="RefSeq" id="WP_023434217.1">
    <property type="nucleotide sequence ID" value="NZ_AWXZ01000042.1"/>
</dbReference>
<feature type="compositionally biased region" description="Polar residues" evidence="1">
    <location>
        <begin position="366"/>
        <end position="375"/>
    </location>
</feature>
<dbReference type="Proteomes" id="UP000017819">
    <property type="component" value="Unassembled WGS sequence"/>
</dbReference>
<organism evidence="2 3">
    <name type="scientific">Lutibaculum baratangense AMV1</name>
    <dbReference type="NCBI Taxonomy" id="631454"/>
    <lineage>
        <taxon>Bacteria</taxon>
        <taxon>Pseudomonadati</taxon>
        <taxon>Pseudomonadota</taxon>
        <taxon>Alphaproteobacteria</taxon>
        <taxon>Hyphomicrobiales</taxon>
        <taxon>Tepidamorphaceae</taxon>
        <taxon>Lutibaculum</taxon>
    </lineage>
</organism>
<reference evidence="2 3" key="1">
    <citation type="journal article" date="2014" name="Genome Announc.">
        <title>Draft Genome Sequence of Lutibaculum baratangense Strain AMV1T, Isolated from a Mud Volcano in Andamans, India.</title>
        <authorList>
            <person name="Singh A."/>
            <person name="Sreenivas A."/>
            <person name="Sathyanarayana Reddy G."/>
            <person name="Pinnaka A.K."/>
            <person name="Shivaji S."/>
        </authorList>
    </citation>
    <scope>NUCLEOTIDE SEQUENCE [LARGE SCALE GENOMIC DNA]</scope>
    <source>
        <strain evidence="2 3">AMV1</strain>
    </source>
</reference>
<gene>
    <name evidence="2" type="ORF">N177_4111</name>
</gene>
<feature type="region of interest" description="Disordered" evidence="1">
    <location>
        <begin position="298"/>
        <end position="395"/>
    </location>
</feature>
<evidence type="ECO:0008006" key="4">
    <source>
        <dbReference type="Google" id="ProtNLM"/>
    </source>
</evidence>
<name>V4R8P4_9HYPH</name>
<evidence type="ECO:0000313" key="2">
    <source>
        <dbReference type="EMBL" id="ESR22546.1"/>
    </source>
</evidence>